<feature type="non-terminal residue" evidence="5">
    <location>
        <position position="1"/>
    </location>
</feature>
<dbReference type="Pfam" id="PF00827">
    <property type="entry name" value="Ribosomal_L15e"/>
    <property type="match status" value="2"/>
</dbReference>
<sequence length="148" mass="16800">VRVRHGERKRLVPEGNCVPVSQQTKGVTHLKFQRSKPSVAKESAGRKLGGLKVLNSYTINEQPMPFGFACSAIPPYAYFNLLGATVASEAWWEKEVRFPKLTKKSYEYYEVILVDAAHKAILGDPGINWMCKPIHKHKEIHGWAHLCW</sequence>
<keyword evidence="6" id="KW-1185">Reference proteome</keyword>
<evidence type="ECO:0000256" key="3">
    <source>
        <dbReference type="ARBA" id="ARBA00023274"/>
    </source>
</evidence>
<organism evidence="5 6">
    <name type="scientific">Punica granatum</name>
    <name type="common">Pomegranate</name>
    <dbReference type="NCBI Taxonomy" id="22663"/>
    <lineage>
        <taxon>Eukaryota</taxon>
        <taxon>Viridiplantae</taxon>
        <taxon>Streptophyta</taxon>
        <taxon>Embryophyta</taxon>
        <taxon>Tracheophyta</taxon>
        <taxon>Spermatophyta</taxon>
        <taxon>Magnoliopsida</taxon>
        <taxon>eudicotyledons</taxon>
        <taxon>Gunneridae</taxon>
        <taxon>Pentapetalae</taxon>
        <taxon>rosids</taxon>
        <taxon>malvids</taxon>
        <taxon>Myrtales</taxon>
        <taxon>Lythraceae</taxon>
        <taxon>Punica</taxon>
    </lineage>
</organism>
<keyword evidence="3 4" id="KW-0687">Ribonucleoprotein</keyword>
<evidence type="ECO:0000256" key="2">
    <source>
        <dbReference type="ARBA" id="ARBA00022980"/>
    </source>
</evidence>
<dbReference type="AlphaFoldDB" id="A0A2I0HRX4"/>
<name>A0A2I0HRX4_PUNGR</name>
<dbReference type="Gene3D" id="3.40.1120.10">
    <property type="entry name" value="Ribosomal protein l15e"/>
    <property type="match status" value="2"/>
</dbReference>
<dbReference type="GO" id="GO:0003735">
    <property type="term" value="F:structural constituent of ribosome"/>
    <property type="evidence" value="ECO:0007669"/>
    <property type="project" value="InterPro"/>
</dbReference>
<comment type="similarity">
    <text evidence="1 4">Belongs to the eukaryotic ribosomal protein eL15 family.</text>
</comment>
<dbReference type="SMART" id="SM01384">
    <property type="entry name" value="Ribosomal_L15e"/>
    <property type="match status" value="1"/>
</dbReference>
<dbReference type="GO" id="GO:0003729">
    <property type="term" value="F:mRNA binding"/>
    <property type="evidence" value="ECO:0007669"/>
    <property type="project" value="UniProtKB-ARBA"/>
</dbReference>
<dbReference type="SUPFAM" id="SSF54189">
    <property type="entry name" value="Ribosomal proteins S24e, L23 and L15e"/>
    <property type="match status" value="2"/>
</dbReference>
<dbReference type="PANTHER" id="PTHR11847:SF4">
    <property type="entry name" value="LARGE RIBOSOMAL SUBUNIT PROTEIN EL15"/>
    <property type="match status" value="1"/>
</dbReference>
<reference evidence="5 6" key="1">
    <citation type="submission" date="2017-11" db="EMBL/GenBank/DDBJ databases">
        <title>De-novo sequencing of pomegranate (Punica granatum L.) genome.</title>
        <authorList>
            <person name="Akparov Z."/>
            <person name="Amiraslanov A."/>
            <person name="Hajiyeva S."/>
            <person name="Abbasov M."/>
            <person name="Kaur K."/>
            <person name="Hamwieh A."/>
            <person name="Solovyev V."/>
            <person name="Salamov A."/>
            <person name="Braich B."/>
            <person name="Kosarev P."/>
            <person name="Mahmoud A."/>
            <person name="Hajiyev E."/>
            <person name="Babayeva S."/>
            <person name="Izzatullayeva V."/>
            <person name="Mammadov A."/>
            <person name="Mammadov A."/>
            <person name="Sharifova S."/>
            <person name="Ojaghi J."/>
            <person name="Eynullazada K."/>
            <person name="Bayramov B."/>
            <person name="Abdulazimova A."/>
            <person name="Shahmuradov I."/>
        </authorList>
    </citation>
    <scope>NUCLEOTIDE SEQUENCE [LARGE SCALE GENOMIC DNA]</scope>
    <source>
        <strain evidence="6">cv. AG2017</strain>
        <tissue evidence="5">Leaf</tissue>
    </source>
</reference>
<keyword evidence="2 4" id="KW-0689">Ribosomal protein</keyword>
<evidence type="ECO:0000313" key="6">
    <source>
        <dbReference type="Proteomes" id="UP000233551"/>
    </source>
</evidence>
<dbReference type="InterPro" id="IPR012678">
    <property type="entry name" value="Ribosomal_uL23/eL15/eS24_sf"/>
</dbReference>
<dbReference type="GO" id="GO:0022625">
    <property type="term" value="C:cytosolic large ribosomal subunit"/>
    <property type="evidence" value="ECO:0007669"/>
    <property type="project" value="TreeGrafter"/>
</dbReference>
<dbReference type="STRING" id="22663.A0A2I0HRX4"/>
<dbReference type="EMBL" id="PGOL01005891">
    <property type="protein sequence ID" value="PKI34468.1"/>
    <property type="molecule type" value="Genomic_DNA"/>
</dbReference>
<dbReference type="InterPro" id="IPR024794">
    <property type="entry name" value="Rbsml_eL15_core_dom_sf"/>
</dbReference>
<dbReference type="Proteomes" id="UP000233551">
    <property type="component" value="Unassembled WGS sequence"/>
</dbReference>
<comment type="caution">
    <text evidence="5">The sequence shown here is derived from an EMBL/GenBank/DDBJ whole genome shotgun (WGS) entry which is preliminary data.</text>
</comment>
<protein>
    <recommendedName>
        <fullName evidence="4">Ribosomal protein L15</fullName>
    </recommendedName>
</protein>
<evidence type="ECO:0000256" key="4">
    <source>
        <dbReference type="RuleBase" id="RU000663"/>
    </source>
</evidence>
<gene>
    <name evidence="5" type="ORF">CRG98_045143</name>
</gene>
<evidence type="ECO:0000256" key="1">
    <source>
        <dbReference type="ARBA" id="ARBA00006857"/>
    </source>
</evidence>
<evidence type="ECO:0000313" key="5">
    <source>
        <dbReference type="EMBL" id="PKI34468.1"/>
    </source>
</evidence>
<dbReference type="PANTHER" id="PTHR11847">
    <property type="entry name" value="RIBOSOMAL PROTEIN L15"/>
    <property type="match status" value="1"/>
</dbReference>
<dbReference type="GO" id="GO:0002181">
    <property type="term" value="P:cytoplasmic translation"/>
    <property type="evidence" value="ECO:0007669"/>
    <property type="project" value="TreeGrafter"/>
</dbReference>
<accession>A0A2I0HRX4</accession>
<proteinExistence type="inferred from homology"/>
<dbReference type="InterPro" id="IPR000439">
    <property type="entry name" value="Ribosomal_eL15"/>
</dbReference>